<dbReference type="EMBL" id="JACGWL010000006">
    <property type="protein sequence ID" value="KAK4400735.1"/>
    <property type="molecule type" value="Genomic_DNA"/>
</dbReference>
<keyword evidence="2" id="KW-1185">Reference proteome</keyword>
<evidence type="ECO:0008006" key="3">
    <source>
        <dbReference type="Google" id="ProtNLM"/>
    </source>
</evidence>
<evidence type="ECO:0000313" key="2">
    <source>
        <dbReference type="Proteomes" id="UP001289374"/>
    </source>
</evidence>
<accession>A0AAE1WW49</accession>
<organism evidence="1 2">
    <name type="scientific">Sesamum angolense</name>
    <dbReference type="NCBI Taxonomy" id="2727404"/>
    <lineage>
        <taxon>Eukaryota</taxon>
        <taxon>Viridiplantae</taxon>
        <taxon>Streptophyta</taxon>
        <taxon>Embryophyta</taxon>
        <taxon>Tracheophyta</taxon>
        <taxon>Spermatophyta</taxon>
        <taxon>Magnoliopsida</taxon>
        <taxon>eudicotyledons</taxon>
        <taxon>Gunneridae</taxon>
        <taxon>Pentapetalae</taxon>
        <taxon>asterids</taxon>
        <taxon>lamiids</taxon>
        <taxon>Lamiales</taxon>
        <taxon>Pedaliaceae</taxon>
        <taxon>Sesamum</taxon>
    </lineage>
</organism>
<sequence length="102" mass="11764">MVVSVGIWEEVKHWFASRLGVRLAGAHDRYLGLLVVVGCSKRALFQNIRDRFRQRILGWSSKLLSQAGKGSYLSRYSKSFVEGLGEGDEDFWWHNRGDKRVH</sequence>
<protein>
    <recommendedName>
        <fullName evidence="3">Reverse transcriptase</fullName>
    </recommendedName>
</protein>
<name>A0AAE1WW49_9LAMI</name>
<dbReference type="AlphaFoldDB" id="A0AAE1WW49"/>
<comment type="caution">
    <text evidence="1">The sequence shown here is derived from an EMBL/GenBank/DDBJ whole genome shotgun (WGS) entry which is preliminary data.</text>
</comment>
<proteinExistence type="predicted"/>
<dbReference type="Proteomes" id="UP001289374">
    <property type="component" value="Unassembled WGS sequence"/>
</dbReference>
<reference evidence="1" key="2">
    <citation type="journal article" date="2024" name="Plant">
        <title>Genomic evolution and insights into agronomic trait innovations of Sesamum species.</title>
        <authorList>
            <person name="Miao H."/>
            <person name="Wang L."/>
            <person name="Qu L."/>
            <person name="Liu H."/>
            <person name="Sun Y."/>
            <person name="Le M."/>
            <person name="Wang Q."/>
            <person name="Wei S."/>
            <person name="Zheng Y."/>
            <person name="Lin W."/>
            <person name="Duan Y."/>
            <person name="Cao H."/>
            <person name="Xiong S."/>
            <person name="Wang X."/>
            <person name="Wei L."/>
            <person name="Li C."/>
            <person name="Ma Q."/>
            <person name="Ju M."/>
            <person name="Zhao R."/>
            <person name="Li G."/>
            <person name="Mu C."/>
            <person name="Tian Q."/>
            <person name="Mei H."/>
            <person name="Zhang T."/>
            <person name="Gao T."/>
            <person name="Zhang H."/>
        </authorList>
    </citation>
    <scope>NUCLEOTIDE SEQUENCE</scope>
    <source>
        <strain evidence="1">K16</strain>
    </source>
</reference>
<gene>
    <name evidence="1" type="ORF">Sango_1179600</name>
</gene>
<evidence type="ECO:0000313" key="1">
    <source>
        <dbReference type="EMBL" id="KAK4400735.1"/>
    </source>
</evidence>
<reference evidence="1" key="1">
    <citation type="submission" date="2020-06" db="EMBL/GenBank/DDBJ databases">
        <authorList>
            <person name="Li T."/>
            <person name="Hu X."/>
            <person name="Zhang T."/>
            <person name="Song X."/>
            <person name="Zhang H."/>
            <person name="Dai N."/>
            <person name="Sheng W."/>
            <person name="Hou X."/>
            <person name="Wei L."/>
        </authorList>
    </citation>
    <scope>NUCLEOTIDE SEQUENCE</scope>
    <source>
        <strain evidence="1">K16</strain>
        <tissue evidence="1">Leaf</tissue>
    </source>
</reference>